<evidence type="ECO:0000313" key="2">
    <source>
        <dbReference type="Proteomes" id="UP000606730"/>
    </source>
</evidence>
<reference evidence="1" key="1">
    <citation type="journal article" date="2014" name="Int. J. Syst. Evol. Microbiol.">
        <title>Complete genome sequence of Corynebacterium casei LMG S-19264T (=DSM 44701T), isolated from a smear-ripened cheese.</title>
        <authorList>
            <consortium name="US DOE Joint Genome Institute (JGI-PGF)"/>
            <person name="Walter F."/>
            <person name="Albersmeier A."/>
            <person name="Kalinowski J."/>
            <person name="Ruckert C."/>
        </authorList>
    </citation>
    <scope>NUCLEOTIDE SEQUENCE</scope>
    <source>
        <strain evidence="1">CGMCC 1.16012</strain>
    </source>
</reference>
<dbReference type="InterPro" id="IPR018679">
    <property type="entry name" value="DUF2161"/>
</dbReference>
<name>A0A917AJG0_9RHOB</name>
<comment type="caution">
    <text evidence="1">The sequence shown here is derived from an EMBL/GenBank/DDBJ whole genome shotgun (WGS) entry which is preliminary data.</text>
</comment>
<reference evidence="1" key="2">
    <citation type="submission" date="2020-09" db="EMBL/GenBank/DDBJ databases">
        <authorList>
            <person name="Sun Q."/>
            <person name="Zhou Y."/>
        </authorList>
    </citation>
    <scope>NUCLEOTIDE SEQUENCE</scope>
    <source>
        <strain evidence="1">CGMCC 1.16012</strain>
    </source>
</reference>
<organism evidence="1 2">
    <name type="scientific">Actibacterium pelagium</name>
    <dbReference type="NCBI Taxonomy" id="2029103"/>
    <lineage>
        <taxon>Bacteria</taxon>
        <taxon>Pseudomonadati</taxon>
        <taxon>Pseudomonadota</taxon>
        <taxon>Alphaproteobacteria</taxon>
        <taxon>Rhodobacterales</taxon>
        <taxon>Roseobacteraceae</taxon>
        <taxon>Actibacterium</taxon>
    </lineage>
</organism>
<gene>
    <name evidence="1" type="ORF">GCM10011517_25340</name>
</gene>
<dbReference type="Proteomes" id="UP000606730">
    <property type="component" value="Unassembled WGS sequence"/>
</dbReference>
<dbReference type="AlphaFoldDB" id="A0A917AJG0"/>
<dbReference type="Pfam" id="PF09929">
    <property type="entry name" value="DUF2161"/>
    <property type="match status" value="1"/>
</dbReference>
<proteinExistence type="predicted"/>
<evidence type="ECO:0000313" key="1">
    <source>
        <dbReference type="EMBL" id="GGE56535.1"/>
    </source>
</evidence>
<sequence length="240" mass="26101">MGMTKALRETDLYPAVKSFLEGQGYEVKAEIGAADIVACRDGDDPLVVELKTGFSLSLFHQGVARQSLTDCVYLAVPRGTGKRFQSALKSNVALCRRLGLGLITVRLRDDFVEVHCDPGPYRPRQSKVRKTRLLREFARRVGDPNEGGAQKQNLITAYRQDALACARHLHIQGPTKGAKVAKATGVEKATRLMADNHYGWFERVEKGVYGLTAQGGSALDSYATIADRTKAGSETSGGSE</sequence>
<keyword evidence="2" id="KW-1185">Reference proteome</keyword>
<protein>
    <submittedName>
        <fullName evidence="1">Uncharacterized protein</fullName>
    </submittedName>
</protein>
<dbReference type="RefSeq" id="WP_373286807.1">
    <property type="nucleotide sequence ID" value="NZ_BMKN01000002.1"/>
</dbReference>
<accession>A0A917AJG0</accession>
<dbReference type="EMBL" id="BMKN01000002">
    <property type="protein sequence ID" value="GGE56535.1"/>
    <property type="molecule type" value="Genomic_DNA"/>
</dbReference>